<evidence type="ECO:0000313" key="2">
    <source>
        <dbReference type="EMBL" id="NYH24312.1"/>
    </source>
</evidence>
<evidence type="ECO:0000313" key="3">
    <source>
        <dbReference type="Proteomes" id="UP000540929"/>
    </source>
</evidence>
<dbReference type="RefSeq" id="WP_179744542.1">
    <property type="nucleotide sequence ID" value="NZ_JACCAS010000001.1"/>
</dbReference>
<dbReference type="EMBL" id="JACCAS010000001">
    <property type="protein sequence ID" value="NYH24312.1"/>
    <property type="molecule type" value="Genomic_DNA"/>
</dbReference>
<keyword evidence="3" id="KW-1185">Reference proteome</keyword>
<feature type="transmembrane region" description="Helical" evidence="1">
    <location>
        <begin position="7"/>
        <end position="26"/>
    </location>
</feature>
<proteinExistence type="predicted"/>
<accession>A0A7Y9WNT6</accession>
<keyword evidence="1" id="KW-1133">Transmembrane helix</keyword>
<evidence type="ECO:0000256" key="1">
    <source>
        <dbReference type="SAM" id="Phobius"/>
    </source>
</evidence>
<keyword evidence="1" id="KW-0812">Transmembrane</keyword>
<organism evidence="2 3">
    <name type="scientific">Paraburkholderia bryophila</name>
    <dbReference type="NCBI Taxonomy" id="420952"/>
    <lineage>
        <taxon>Bacteria</taxon>
        <taxon>Pseudomonadati</taxon>
        <taxon>Pseudomonadota</taxon>
        <taxon>Betaproteobacteria</taxon>
        <taxon>Burkholderiales</taxon>
        <taxon>Burkholderiaceae</taxon>
        <taxon>Paraburkholderia</taxon>
    </lineage>
</organism>
<protein>
    <submittedName>
        <fullName evidence="2">Putative cobalt transporter CbtA</fullName>
    </submittedName>
</protein>
<dbReference type="Proteomes" id="UP000540929">
    <property type="component" value="Unassembled WGS sequence"/>
</dbReference>
<comment type="caution">
    <text evidence="2">The sequence shown here is derived from an EMBL/GenBank/DDBJ whole genome shotgun (WGS) entry which is preliminary data.</text>
</comment>
<gene>
    <name evidence="2" type="ORF">GGD40_003791</name>
</gene>
<name>A0A7Y9WNT6_9BURK</name>
<reference evidence="2 3" key="1">
    <citation type="submission" date="2020-07" db="EMBL/GenBank/DDBJ databases">
        <title>Exploring microbial biodiversity for novel pathways involved in the catabolism of aromatic compounds derived from lignin.</title>
        <authorList>
            <person name="Elkins J."/>
        </authorList>
    </citation>
    <scope>NUCLEOTIDE SEQUENCE [LARGE SCALE GENOMIC DNA]</scope>
    <source>
        <strain evidence="2 3">H2C3C</strain>
    </source>
</reference>
<dbReference type="AlphaFoldDB" id="A0A7Y9WNT6"/>
<keyword evidence="1" id="KW-0472">Membrane</keyword>
<sequence>MTKNLSVVLYVAVMIAAVVGVDVLFFKDRFWARLMVNVGIVLVFAAFYLRFFKSP</sequence>
<feature type="transmembrane region" description="Helical" evidence="1">
    <location>
        <begin position="32"/>
        <end position="52"/>
    </location>
</feature>